<dbReference type="KEGG" id="mrr:Moror_4145"/>
<keyword evidence="2" id="KW-1185">Reference proteome</keyword>
<accession>V2XCZ7</accession>
<dbReference type="HOGENOM" id="CLU_2223908_0_0_1"/>
<evidence type="ECO:0000313" key="2">
    <source>
        <dbReference type="Proteomes" id="UP000017559"/>
    </source>
</evidence>
<comment type="caution">
    <text evidence="1">The sequence shown here is derived from an EMBL/GenBank/DDBJ whole genome shotgun (WGS) entry which is preliminary data.</text>
</comment>
<dbReference type="AlphaFoldDB" id="V2XCZ7"/>
<name>V2XCZ7_MONRO</name>
<evidence type="ECO:0000313" key="1">
    <source>
        <dbReference type="EMBL" id="ESK90681.1"/>
    </source>
</evidence>
<gene>
    <name evidence="1" type="ORF">Moror_4145</name>
</gene>
<reference evidence="1 2" key="1">
    <citation type="journal article" date="2014" name="BMC Genomics">
        <title>Genome and secretome analysis of the hemibiotrophic fungal pathogen, Moniliophthora roreri, which causes frosty pod rot disease of cacao: mechanisms of the biotrophic and necrotrophic phases.</title>
        <authorList>
            <person name="Meinhardt L.W."/>
            <person name="Costa G.G.L."/>
            <person name="Thomazella D.P.T."/>
            <person name="Teixeira P.J.P.L."/>
            <person name="Carazzolle M.F."/>
            <person name="Schuster S.C."/>
            <person name="Carlson J.E."/>
            <person name="Guiltinan M.J."/>
            <person name="Mieczkowski P."/>
            <person name="Farmer A."/>
            <person name="Ramaraj T."/>
            <person name="Crozier J."/>
            <person name="Davis R.E."/>
            <person name="Shao J."/>
            <person name="Melnick R.L."/>
            <person name="Pereira G.A.G."/>
            <person name="Bailey B.A."/>
        </authorList>
    </citation>
    <scope>NUCLEOTIDE SEQUENCE [LARGE SCALE GENOMIC DNA]</scope>
    <source>
        <strain evidence="1 2">MCA 2997</strain>
    </source>
</reference>
<proteinExistence type="predicted"/>
<sequence length="106" mass="12632">MQSLSTDIRFDLICTMSSQELLTCQDVIQRFYFPYALEQAAELTRYYTDYQENVKLAERIRAQKDDPDHEVDKAIREALKWIYGYYPQVSPEDDRQLKGLGYTRTY</sequence>
<dbReference type="EMBL" id="AWSO01000420">
    <property type="protein sequence ID" value="ESK90681.1"/>
    <property type="molecule type" value="Genomic_DNA"/>
</dbReference>
<organism evidence="1 2">
    <name type="scientific">Moniliophthora roreri (strain MCA 2997)</name>
    <name type="common">Cocoa frosty pod rot fungus</name>
    <name type="synonym">Crinipellis roreri</name>
    <dbReference type="NCBI Taxonomy" id="1381753"/>
    <lineage>
        <taxon>Eukaryota</taxon>
        <taxon>Fungi</taxon>
        <taxon>Dikarya</taxon>
        <taxon>Basidiomycota</taxon>
        <taxon>Agaricomycotina</taxon>
        <taxon>Agaricomycetes</taxon>
        <taxon>Agaricomycetidae</taxon>
        <taxon>Agaricales</taxon>
        <taxon>Marasmiineae</taxon>
        <taxon>Marasmiaceae</taxon>
        <taxon>Moniliophthora</taxon>
    </lineage>
</organism>
<dbReference type="Proteomes" id="UP000017559">
    <property type="component" value="Unassembled WGS sequence"/>
</dbReference>
<protein>
    <submittedName>
        <fullName evidence="1">Uncharacterized protein</fullName>
    </submittedName>
</protein>